<reference evidence="1 2" key="1">
    <citation type="submission" date="2024-09" db="EMBL/GenBank/DDBJ databases">
        <title>Chromosome-scale assembly of Riccia sorocarpa.</title>
        <authorList>
            <person name="Paukszto L."/>
        </authorList>
    </citation>
    <scope>NUCLEOTIDE SEQUENCE [LARGE SCALE GENOMIC DNA]</scope>
    <source>
        <strain evidence="1">LP-2024</strain>
        <tissue evidence="1">Aerial parts of the thallus</tissue>
    </source>
</reference>
<evidence type="ECO:0000313" key="2">
    <source>
        <dbReference type="Proteomes" id="UP001633002"/>
    </source>
</evidence>
<dbReference type="AlphaFoldDB" id="A0ABD3GIV4"/>
<protein>
    <submittedName>
        <fullName evidence="1">Uncharacterized protein</fullName>
    </submittedName>
</protein>
<accession>A0ABD3GIV4</accession>
<dbReference type="EMBL" id="JBJQOH010000007">
    <property type="protein sequence ID" value="KAL3678462.1"/>
    <property type="molecule type" value="Genomic_DNA"/>
</dbReference>
<keyword evidence="2" id="KW-1185">Reference proteome</keyword>
<sequence>MAGKLNRLEISVHNVHTKQRYVCEMWKYKCTENCRWRLFKDGLYLQVGEVLYICVEFAL</sequence>
<gene>
    <name evidence="1" type="ORF">R1sor_021418</name>
</gene>
<evidence type="ECO:0000313" key="1">
    <source>
        <dbReference type="EMBL" id="KAL3678462.1"/>
    </source>
</evidence>
<proteinExistence type="predicted"/>
<dbReference type="Proteomes" id="UP001633002">
    <property type="component" value="Unassembled WGS sequence"/>
</dbReference>
<comment type="caution">
    <text evidence="1">The sequence shown here is derived from an EMBL/GenBank/DDBJ whole genome shotgun (WGS) entry which is preliminary data.</text>
</comment>
<organism evidence="1 2">
    <name type="scientific">Riccia sorocarpa</name>
    <dbReference type="NCBI Taxonomy" id="122646"/>
    <lineage>
        <taxon>Eukaryota</taxon>
        <taxon>Viridiplantae</taxon>
        <taxon>Streptophyta</taxon>
        <taxon>Embryophyta</taxon>
        <taxon>Marchantiophyta</taxon>
        <taxon>Marchantiopsida</taxon>
        <taxon>Marchantiidae</taxon>
        <taxon>Marchantiales</taxon>
        <taxon>Ricciaceae</taxon>
        <taxon>Riccia</taxon>
    </lineage>
</organism>
<name>A0ABD3GIV4_9MARC</name>